<evidence type="ECO:0000313" key="1">
    <source>
        <dbReference type="EMBL" id="AXG72986.1"/>
    </source>
</evidence>
<dbReference type="Proteomes" id="UP000253951">
    <property type="component" value="Chromosome"/>
</dbReference>
<keyword evidence="2" id="KW-1185">Reference proteome</keyword>
<accession>A0A345H8S6</accession>
<reference evidence="1 2" key="1">
    <citation type="submission" date="2018-07" db="EMBL/GenBank/DDBJ databases">
        <title>Complete genome sequence of Flavobacterium arcticum type strain SM1502T.</title>
        <authorList>
            <person name="Li Y."/>
            <person name="Li D.-D."/>
        </authorList>
    </citation>
    <scope>NUCLEOTIDE SEQUENCE [LARGE SCALE GENOMIC DNA]</scope>
    <source>
        <strain evidence="1 2">SM1502</strain>
    </source>
</reference>
<proteinExistence type="predicted"/>
<dbReference type="InterPro" id="IPR022789">
    <property type="entry name" value="ParD"/>
</dbReference>
<dbReference type="PANTHER" id="PTHR36582:SF2">
    <property type="entry name" value="ANTITOXIN PARD"/>
    <property type="match status" value="1"/>
</dbReference>
<dbReference type="Gene3D" id="6.10.10.120">
    <property type="entry name" value="Antitoxin ParD1-like"/>
    <property type="match status" value="1"/>
</dbReference>
<dbReference type="AlphaFoldDB" id="A0A345H8S6"/>
<dbReference type="KEGG" id="fat:DVK85_01545"/>
<evidence type="ECO:0000313" key="2">
    <source>
        <dbReference type="Proteomes" id="UP000253951"/>
    </source>
</evidence>
<dbReference type="RefSeq" id="WP_114676749.1">
    <property type="nucleotide sequence ID" value="NZ_CP031188.1"/>
</dbReference>
<sequence length="87" mass="9789">MARNSSLNIPLTEEMKQFITNQTGEGTMYSTPSEYVRDLIRHARDRQEAAKIRNSILEGYQDAIAGNMTDFSGNLLEDIKSFKASNS</sequence>
<gene>
    <name evidence="1" type="ORF">DVK85_01545</name>
</gene>
<protein>
    <recommendedName>
        <fullName evidence="3">CopG family transcriptional regulator</fullName>
    </recommendedName>
</protein>
<dbReference type="InterPro" id="IPR038296">
    <property type="entry name" value="ParD_sf"/>
</dbReference>
<name>A0A345H8S6_9FLAO</name>
<evidence type="ECO:0008006" key="3">
    <source>
        <dbReference type="Google" id="ProtNLM"/>
    </source>
</evidence>
<dbReference type="PANTHER" id="PTHR36582">
    <property type="entry name" value="ANTITOXIN PARD"/>
    <property type="match status" value="1"/>
</dbReference>
<dbReference type="OrthoDB" id="515108at2"/>
<organism evidence="1 2">
    <name type="scientific">Flavobacterium arcticum</name>
    <dbReference type="NCBI Taxonomy" id="1784713"/>
    <lineage>
        <taxon>Bacteria</taxon>
        <taxon>Pseudomonadati</taxon>
        <taxon>Bacteroidota</taxon>
        <taxon>Flavobacteriia</taxon>
        <taxon>Flavobacteriales</taxon>
        <taxon>Flavobacteriaceae</taxon>
        <taxon>Flavobacterium</taxon>
    </lineage>
</organism>
<dbReference type="EMBL" id="CP031188">
    <property type="protein sequence ID" value="AXG72986.1"/>
    <property type="molecule type" value="Genomic_DNA"/>
</dbReference>